<reference evidence="3 4" key="1">
    <citation type="submission" date="2022-07" db="EMBL/GenBank/DDBJ databases">
        <title>Genome-wide signatures of adaptation to extreme environments.</title>
        <authorList>
            <person name="Cho C.H."/>
            <person name="Yoon H.S."/>
        </authorList>
    </citation>
    <scope>NUCLEOTIDE SEQUENCE [LARGE SCALE GENOMIC DNA]</scope>
    <source>
        <strain evidence="3 4">DBV 063 E5</strain>
    </source>
</reference>
<gene>
    <name evidence="3" type="ORF">CDCA_CDCA04G1427</name>
</gene>
<comment type="caution">
    <text evidence="3">The sequence shown here is derived from an EMBL/GenBank/DDBJ whole genome shotgun (WGS) entry which is preliminary data.</text>
</comment>
<evidence type="ECO:0000256" key="1">
    <source>
        <dbReference type="SAM" id="MobiDB-lite"/>
    </source>
</evidence>
<organism evidence="3 4">
    <name type="scientific">Cyanidium caldarium</name>
    <name type="common">Red alga</name>
    <dbReference type="NCBI Taxonomy" id="2771"/>
    <lineage>
        <taxon>Eukaryota</taxon>
        <taxon>Rhodophyta</taxon>
        <taxon>Bangiophyceae</taxon>
        <taxon>Cyanidiales</taxon>
        <taxon>Cyanidiaceae</taxon>
        <taxon>Cyanidium</taxon>
    </lineage>
</organism>
<name>A0AAV9IT15_CYACA</name>
<protein>
    <recommendedName>
        <fullName evidence="5">MARVEL domain-containing protein</fullName>
    </recommendedName>
</protein>
<feature type="transmembrane region" description="Helical" evidence="2">
    <location>
        <begin position="12"/>
        <end position="31"/>
    </location>
</feature>
<sequence>MASFNVGRGFRLFFYFVVITLSITSFALIVHDLKDVFGTGVCTIVDVKSSSLCNFGIAANCIVFAFAFFAFVWLVAVSIFSVLDRALVPTELAFTGFNTIWSMIWAIVISAKASRQRPEKANAVLGFSWVDFGLLVICTALLLTTERGEKDVSDEGGAVEGGGDEAETAQA</sequence>
<dbReference type="AlphaFoldDB" id="A0AAV9IT15"/>
<dbReference type="EMBL" id="JANCYW010000004">
    <property type="protein sequence ID" value="KAK4535402.1"/>
    <property type="molecule type" value="Genomic_DNA"/>
</dbReference>
<feature type="transmembrane region" description="Helical" evidence="2">
    <location>
        <begin position="52"/>
        <end position="80"/>
    </location>
</feature>
<feature type="transmembrane region" description="Helical" evidence="2">
    <location>
        <begin position="92"/>
        <end position="111"/>
    </location>
</feature>
<keyword evidence="2" id="KW-0812">Transmembrane</keyword>
<feature type="transmembrane region" description="Helical" evidence="2">
    <location>
        <begin position="123"/>
        <end position="143"/>
    </location>
</feature>
<feature type="region of interest" description="Disordered" evidence="1">
    <location>
        <begin position="152"/>
        <end position="171"/>
    </location>
</feature>
<keyword evidence="2" id="KW-0472">Membrane</keyword>
<keyword evidence="4" id="KW-1185">Reference proteome</keyword>
<evidence type="ECO:0008006" key="5">
    <source>
        <dbReference type="Google" id="ProtNLM"/>
    </source>
</evidence>
<proteinExistence type="predicted"/>
<accession>A0AAV9IT15</accession>
<dbReference type="Proteomes" id="UP001301350">
    <property type="component" value="Unassembled WGS sequence"/>
</dbReference>
<feature type="compositionally biased region" description="Acidic residues" evidence="1">
    <location>
        <begin position="162"/>
        <end position="171"/>
    </location>
</feature>
<keyword evidence="2" id="KW-1133">Transmembrane helix</keyword>
<evidence type="ECO:0000313" key="3">
    <source>
        <dbReference type="EMBL" id="KAK4535402.1"/>
    </source>
</evidence>
<evidence type="ECO:0000256" key="2">
    <source>
        <dbReference type="SAM" id="Phobius"/>
    </source>
</evidence>
<evidence type="ECO:0000313" key="4">
    <source>
        <dbReference type="Proteomes" id="UP001301350"/>
    </source>
</evidence>